<organism evidence="8 9">
    <name type="scientific">Coemansia spiralis</name>
    <dbReference type="NCBI Taxonomy" id="417178"/>
    <lineage>
        <taxon>Eukaryota</taxon>
        <taxon>Fungi</taxon>
        <taxon>Fungi incertae sedis</taxon>
        <taxon>Zoopagomycota</taxon>
        <taxon>Kickxellomycotina</taxon>
        <taxon>Kickxellomycetes</taxon>
        <taxon>Kickxellales</taxon>
        <taxon>Kickxellaceae</taxon>
        <taxon>Coemansia</taxon>
    </lineage>
</organism>
<comment type="subcellular location">
    <subcellularLocation>
        <location evidence="1">Cytoplasm</location>
        <location evidence="1">Cytoskeleton</location>
        <location evidence="1">Spindle</location>
    </subcellularLocation>
</comment>
<evidence type="ECO:0000259" key="7">
    <source>
        <dbReference type="SMART" id="SM01349"/>
    </source>
</evidence>
<dbReference type="Pfam" id="PF12348">
    <property type="entry name" value="CLASP_N"/>
    <property type="match status" value="1"/>
</dbReference>
<dbReference type="InterPro" id="IPR016024">
    <property type="entry name" value="ARM-type_fold"/>
</dbReference>
<dbReference type="GO" id="GO:0090307">
    <property type="term" value="P:mitotic spindle assembly"/>
    <property type="evidence" value="ECO:0007669"/>
    <property type="project" value="TreeGrafter"/>
</dbReference>
<feature type="domain" description="TOG" evidence="7">
    <location>
        <begin position="4"/>
        <end position="276"/>
    </location>
</feature>
<keyword evidence="5" id="KW-0498">Mitosis</keyword>
<feature type="compositionally biased region" description="Low complexity" evidence="6">
    <location>
        <begin position="297"/>
        <end position="312"/>
    </location>
</feature>
<comment type="caution">
    <text evidence="8">The sequence shown here is derived from an EMBL/GenBank/DDBJ whole genome shotgun (WGS) entry which is preliminary data.</text>
</comment>
<evidence type="ECO:0000256" key="1">
    <source>
        <dbReference type="ARBA" id="ARBA00004186"/>
    </source>
</evidence>
<dbReference type="GO" id="GO:1990023">
    <property type="term" value="C:mitotic spindle midzone"/>
    <property type="evidence" value="ECO:0007669"/>
    <property type="project" value="TreeGrafter"/>
</dbReference>
<evidence type="ECO:0000313" key="8">
    <source>
        <dbReference type="EMBL" id="KAJ2680401.1"/>
    </source>
</evidence>
<dbReference type="Gene3D" id="1.25.10.10">
    <property type="entry name" value="Leucine-rich Repeat Variant"/>
    <property type="match status" value="2"/>
</dbReference>
<dbReference type="SMART" id="SM01349">
    <property type="entry name" value="TOG"/>
    <property type="match status" value="1"/>
</dbReference>
<dbReference type="PANTHER" id="PTHR21567">
    <property type="entry name" value="CLASP"/>
    <property type="match status" value="1"/>
</dbReference>
<evidence type="ECO:0000256" key="4">
    <source>
        <dbReference type="ARBA" id="ARBA00022701"/>
    </source>
</evidence>
<dbReference type="GO" id="GO:0005876">
    <property type="term" value="C:spindle microtubule"/>
    <property type="evidence" value="ECO:0007669"/>
    <property type="project" value="TreeGrafter"/>
</dbReference>
<feature type="region of interest" description="Disordered" evidence="6">
    <location>
        <begin position="289"/>
        <end position="437"/>
    </location>
</feature>
<dbReference type="InterPro" id="IPR024395">
    <property type="entry name" value="CLASP_N_dom"/>
</dbReference>
<keyword evidence="4" id="KW-0493">Microtubule</keyword>
<dbReference type="GO" id="GO:0051301">
    <property type="term" value="P:cell division"/>
    <property type="evidence" value="ECO:0007669"/>
    <property type="project" value="UniProtKB-KW"/>
</dbReference>
<dbReference type="InterPro" id="IPR011989">
    <property type="entry name" value="ARM-like"/>
</dbReference>
<dbReference type="OrthoDB" id="46159at2759"/>
<keyword evidence="5" id="KW-0131">Cell cycle</keyword>
<accession>A0A9W8L0S3</accession>
<keyword evidence="3" id="KW-0132">Cell division</keyword>
<dbReference type="Proteomes" id="UP001151518">
    <property type="component" value="Unassembled WGS sequence"/>
</dbReference>
<feature type="compositionally biased region" description="Polar residues" evidence="6">
    <location>
        <begin position="393"/>
        <end position="408"/>
    </location>
</feature>
<reference evidence="8" key="1">
    <citation type="submission" date="2022-07" db="EMBL/GenBank/DDBJ databases">
        <title>Phylogenomic reconstructions and comparative analyses of Kickxellomycotina fungi.</title>
        <authorList>
            <person name="Reynolds N.K."/>
            <person name="Stajich J.E."/>
            <person name="Barry K."/>
            <person name="Grigoriev I.V."/>
            <person name="Crous P."/>
            <person name="Smith M.E."/>
        </authorList>
    </citation>
    <scope>NUCLEOTIDE SEQUENCE</scope>
    <source>
        <strain evidence="8">NRRL 3115</strain>
    </source>
</reference>
<dbReference type="GO" id="GO:0008017">
    <property type="term" value="F:microtubule binding"/>
    <property type="evidence" value="ECO:0007669"/>
    <property type="project" value="TreeGrafter"/>
</dbReference>
<name>A0A9W8L0S3_9FUNG</name>
<dbReference type="GO" id="GO:0005881">
    <property type="term" value="C:cytoplasmic microtubule"/>
    <property type="evidence" value="ECO:0007669"/>
    <property type="project" value="TreeGrafter"/>
</dbReference>
<dbReference type="EMBL" id="JANBTW010000005">
    <property type="protein sequence ID" value="KAJ2680401.1"/>
    <property type="molecule type" value="Genomic_DNA"/>
</dbReference>
<feature type="compositionally biased region" description="Low complexity" evidence="6">
    <location>
        <begin position="414"/>
        <end position="437"/>
    </location>
</feature>
<dbReference type="InterPro" id="IPR034085">
    <property type="entry name" value="TOG"/>
</dbReference>
<dbReference type="SUPFAM" id="SSF48371">
    <property type="entry name" value="ARM repeat"/>
    <property type="match status" value="1"/>
</dbReference>
<evidence type="ECO:0000256" key="5">
    <source>
        <dbReference type="ARBA" id="ARBA00022776"/>
    </source>
</evidence>
<evidence type="ECO:0000256" key="6">
    <source>
        <dbReference type="SAM" id="MobiDB-lite"/>
    </source>
</evidence>
<evidence type="ECO:0000256" key="3">
    <source>
        <dbReference type="ARBA" id="ARBA00022618"/>
    </source>
</evidence>
<sequence>MPETMDQQLRLLQGAQSLGIEKRVAVLERLRELLEDNDVTGSTKALEGIITALAPILGSSQVIACQAALGCMPPLVEHIARVANAQVIKSFLHFILPQLLDRLGDGRMAVRELALSILMTMWAEFNGMQNKVQLSVDSQSPTRPSGPRYSGVASSIPKLTAPLRPRIISSQTAISPPAQQWNPAITFERDMQTRGFGHKTWRVREMVLEWLIACVQQYSEFPAARYIDNTFSLLDDTQDAVRFAAKRALNTIYHARTELQEDIITRAQSITPYRPNLLAAITAPPGELAMAPSSPFGGTRSSSRLGSSHSTRPGSRAFGQRTDSRLGAPPPFSQIPSVGGFRASNRSISQQGYRPGSRAGGYSSPLSPSRGMYHQQTSPLHSHIAVPPLPNNGDRSLSPANSSSQSMQPPHLVSSLNSRSSSNIIGSRRPLQRQPSQSRLVETFVPGQNIPPGVNIHNVPSKSSLAAEFSRTAGFFAGRETESNWIQREKAISLYRGTIWGNAATEFSEDLASLLKENIHEILKAVSSLRTSLSTCALGLCEDIAVRLGPHANTASDVIIDAILKQCTQTKKIGAQRAARSLEVVFQHFPLRAKGIDMLKQRMPDKSANLRQAVASTCIGILRNHRSHLGSPDRRSAEILAGIEDIVKVGIQDAQPSVREVSRELFWELYTTSTLHAKKLLSGFPESIRAALDRDKVKYIQNGYNNGQIHSALPDNRPMSAASVFRSSSESHGRQMPLRPSFSSSRESMVPSLMSMVSTSSPQRSPTTARSSISNDIQANPSVHFVNCADMQPLMSLHNARLDELDETEPVASINSKDNDGSIIFAEPRIPQPHRAHIKGLETPVKARMSLGLIDFSKMDTSKSLADITAPSGRELAKKELCSVIDMDQDIDMLNQDNQVIASDTVGESQATAVMVEEAICEVETTIPDISFQADNNNGGAMSIDEQIDKTSMADNNSDAFNSKGLSSKEQTITPEHTPRMSPRLRADSERLSTAFAAMKTGQIMATPRTQTARYWHGPMEPALPGSIISRQPVVDSPMPAEISHRLKKVEGYLARLADNNDVDESLFRSLARFAKEESSGVWLDEENGGQGYLGRILMACLIWLQNPAESRDTVFTKDSCFDVLRVLVRRKSQHFTLDNSRLLLLEVLRNRFFESTILSGAAEDVFYDIAAHLDVDLCLELSEDFFKRAPLPPMQYLVSQKPGYATHLEPLVPTPIEMDPMGVFKMDNALAGMLEFVSEVVKRLSSSAIITEQELDKFMPYSVVCFVHPRSQVRKAALAPLIAVHEKSGAPDAELEDMLLRAGLEQLASSVNPLAKYVSQLHRPELRRLAWTFYISKRDA</sequence>
<comment type="similarity">
    <text evidence="2">Belongs to the CLASP family.</text>
</comment>
<dbReference type="PANTHER" id="PTHR21567:SF9">
    <property type="entry name" value="CLIP-ASSOCIATING PROTEIN"/>
    <property type="match status" value="1"/>
</dbReference>
<evidence type="ECO:0000313" key="9">
    <source>
        <dbReference type="Proteomes" id="UP001151518"/>
    </source>
</evidence>
<evidence type="ECO:0000256" key="2">
    <source>
        <dbReference type="ARBA" id="ARBA00009549"/>
    </source>
</evidence>
<gene>
    <name evidence="8" type="primary">STU1</name>
    <name evidence="8" type="ORF">GGI25_000693</name>
</gene>
<protein>
    <submittedName>
        <fullName evidence="8">Suppressor of tub2 mutation</fullName>
    </submittedName>
</protein>
<proteinExistence type="inferred from homology"/>
<feature type="compositionally biased region" description="Polar residues" evidence="6">
    <location>
        <begin position="755"/>
        <end position="773"/>
    </location>
</feature>
<feature type="region of interest" description="Disordered" evidence="6">
    <location>
        <begin position="724"/>
        <end position="773"/>
    </location>
</feature>
<dbReference type="GO" id="GO:0005815">
    <property type="term" value="C:microtubule organizing center"/>
    <property type="evidence" value="ECO:0007669"/>
    <property type="project" value="TreeGrafter"/>
</dbReference>